<comment type="caution">
    <text evidence="4">The sequence shown here is derived from an EMBL/GenBank/DDBJ whole genome shotgun (WGS) entry which is preliminary data.</text>
</comment>
<evidence type="ECO:0000256" key="1">
    <source>
        <dbReference type="ARBA" id="ARBA00006295"/>
    </source>
</evidence>
<dbReference type="InterPro" id="IPR011111">
    <property type="entry name" value="Plasmid_RepB"/>
</dbReference>
<dbReference type="InterPro" id="IPR004437">
    <property type="entry name" value="ParB/RepB/Spo0J"/>
</dbReference>
<evidence type="ECO:0000313" key="4">
    <source>
        <dbReference type="EMBL" id="TPE47009.1"/>
    </source>
</evidence>
<protein>
    <submittedName>
        <fullName evidence="4">Plasmid partitioning protein RepB</fullName>
    </submittedName>
</protein>
<dbReference type="PANTHER" id="PTHR33375">
    <property type="entry name" value="CHROMOSOME-PARTITIONING PROTEIN PARB-RELATED"/>
    <property type="match status" value="1"/>
</dbReference>
<organism evidence="4 5">
    <name type="scientific">Amaricoccus solimangrovi</name>
    <dbReference type="NCBI Taxonomy" id="2589815"/>
    <lineage>
        <taxon>Bacteria</taxon>
        <taxon>Pseudomonadati</taxon>
        <taxon>Pseudomonadota</taxon>
        <taxon>Alphaproteobacteria</taxon>
        <taxon>Rhodobacterales</taxon>
        <taxon>Paracoccaceae</taxon>
        <taxon>Amaricoccus</taxon>
    </lineage>
</organism>
<dbReference type="InterPro" id="IPR003115">
    <property type="entry name" value="ParB_N"/>
</dbReference>
<dbReference type="CDD" id="cd16405">
    <property type="entry name" value="RepB_like_N"/>
    <property type="match status" value="1"/>
</dbReference>
<dbReference type="GO" id="GO:0007059">
    <property type="term" value="P:chromosome segregation"/>
    <property type="evidence" value="ECO:0007669"/>
    <property type="project" value="TreeGrafter"/>
</dbReference>
<feature type="region of interest" description="Disordered" evidence="2">
    <location>
        <begin position="298"/>
        <end position="319"/>
    </location>
</feature>
<dbReference type="AlphaFoldDB" id="A0A501WBL3"/>
<dbReference type="SMART" id="SM00470">
    <property type="entry name" value="ParB"/>
    <property type="match status" value="1"/>
</dbReference>
<keyword evidence="5" id="KW-1185">Reference proteome</keyword>
<dbReference type="Pfam" id="PF02195">
    <property type="entry name" value="ParB_N"/>
    <property type="match status" value="1"/>
</dbReference>
<dbReference type="InterPro" id="IPR036086">
    <property type="entry name" value="ParB/Sulfiredoxin_sf"/>
</dbReference>
<dbReference type="InterPro" id="IPR037972">
    <property type="entry name" value="RepB_N"/>
</dbReference>
<comment type="similarity">
    <text evidence="1">Belongs to the ParB family.</text>
</comment>
<dbReference type="NCBIfam" id="TIGR03454">
    <property type="entry name" value="partition_RepB"/>
    <property type="match status" value="1"/>
</dbReference>
<dbReference type="EMBL" id="VFRP01000036">
    <property type="protein sequence ID" value="TPE47009.1"/>
    <property type="molecule type" value="Genomic_DNA"/>
</dbReference>
<name>A0A501WBL3_9RHOB</name>
<proteinExistence type="inferred from homology"/>
<dbReference type="GO" id="GO:0005694">
    <property type="term" value="C:chromosome"/>
    <property type="evidence" value="ECO:0007669"/>
    <property type="project" value="TreeGrafter"/>
</dbReference>
<gene>
    <name evidence="4" type="primary">repB</name>
    <name evidence="4" type="ORF">FJM51_20940</name>
</gene>
<evidence type="ECO:0000259" key="3">
    <source>
        <dbReference type="SMART" id="SM00470"/>
    </source>
</evidence>
<dbReference type="InterPro" id="IPR017819">
    <property type="entry name" value="Plasmid_partition_RepB"/>
</dbReference>
<dbReference type="Gene3D" id="3.90.1530.30">
    <property type="match status" value="1"/>
</dbReference>
<reference evidence="4 5" key="1">
    <citation type="submission" date="2019-06" db="EMBL/GenBank/DDBJ databases">
        <title>A novel bacterium of genus Amaricoccus, isolated from marine sediment.</title>
        <authorList>
            <person name="Huang H."/>
            <person name="Mo K."/>
            <person name="Hu Y."/>
        </authorList>
    </citation>
    <scope>NUCLEOTIDE SEQUENCE [LARGE SCALE GENOMIC DNA]</scope>
    <source>
        <strain evidence="4 5">HB172011</strain>
    </source>
</reference>
<feature type="domain" description="ParB-like N-terminal" evidence="3">
    <location>
        <begin position="35"/>
        <end position="125"/>
    </location>
</feature>
<evidence type="ECO:0000256" key="2">
    <source>
        <dbReference type="SAM" id="MobiDB-lite"/>
    </source>
</evidence>
<dbReference type="PANTHER" id="PTHR33375:SF1">
    <property type="entry name" value="CHROMOSOME-PARTITIONING PROTEIN PARB-RELATED"/>
    <property type="match status" value="1"/>
</dbReference>
<evidence type="ECO:0000313" key="5">
    <source>
        <dbReference type="Proteomes" id="UP000319255"/>
    </source>
</evidence>
<accession>A0A501WBL3</accession>
<dbReference type="Pfam" id="PF07506">
    <property type="entry name" value="RepB"/>
    <property type="match status" value="1"/>
</dbReference>
<dbReference type="OrthoDB" id="7908920at2"/>
<dbReference type="GO" id="GO:0003677">
    <property type="term" value="F:DNA binding"/>
    <property type="evidence" value="ECO:0007669"/>
    <property type="project" value="InterPro"/>
</dbReference>
<dbReference type="SUPFAM" id="SSF110849">
    <property type="entry name" value="ParB/Sulfiredoxin"/>
    <property type="match status" value="1"/>
</dbReference>
<sequence length="319" mass="34995">MLDPPADLSPQALPRIRSARALRGGLMEISANSVRDIDPDAIVSEGPRDRLDVEDEGIAALAESIRQHGQQVPIMVRPAEEPDRYRIVYGRRRLAAARRLGVSVKALVRSMDDTASVVAQGQENSLRLDPSFIEKAVFVGALREAGYSSGTIQDALAISRQALSLLAIVHQSIPAEVIEAIGPAHDVGRRRWMDLTDLVRKAGVDLAAIVEEHRQELVDTASSEARFDLVFRAAAARPGTARNAAEPLRGPDGKEIGSVRRSRKEVILSISSKDDADFADWIQRSAAMLVEEMRQRWRREQSETSFPNEINVKGGPTDT</sequence>
<dbReference type="Proteomes" id="UP000319255">
    <property type="component" value="Unassembled WGS sequence"/>
</dbReference>
<dbReference type="NCBIfam" id="TIGR00180">
    <property type="entry name" value="parB_part"/>
    <property type="match status" value="1"/>
</dbReference>
<dbReference type="InterPro" id="IPR050336">
    <property type="entry name" value="Chromosome_partition/occlusion"/>
</dbReference>